<keyword evidence="2" id="KW-0813">Transport</keyword>
<feature type="transmembrane region" description="Helical" evidence="8">
    <location>
        <begin position="272"/>
        <end position="293"/>
    </location>
</feature>
<keyword evidence="11" id="KW-1185">Reference proteome</keyword>
<evidence type="ECO:0000256" key="1">
    <source>
        <dbReference type="ARBA" id="ARBA00004651"/>
    </source>
</evidence>
<feature type="transmembrane region" description="Helical" evidence="8">
    <location>
        <begin position="336"/>
        <end position="357"/>
    </location>
</feature>
<organism evidence="10 11">
    <name type="scientific">Pontiella agarivorans</name>
    <dbReference type="NCBI Taxonomy" id="3038953"/>
    <lineage>
        <taxon>Bacteria</taxon>
        <taxon>Pseudomonadati</taxon>
        <taxon>Kiritimatiellota</taxon>
        <taxon>Kiritimatiellia</taxon>
        <taxon>Kiritimatiellales</taxon>
        <taxon>Pontiellaceae</taxon>
        <taxon>Pontiella</taxon>
    </lineage>
</organism>
<evidence type="ECO:0000256" key="4">
    <source>
        <dbReference type="ARBA" id="ARBA00022519"/>
    </source>
</evidence>
<evidence type="ECO:0000256" key="7">
    <source>
        <dbReference type="ARBA" id="ARBA00023136"/>
    </source>
</evidence>
<dbReference type="InterPro" id="IPR020846">
    <property type="entry name" value="MFS_dom"/>
</dbReference>
<feature type="transmembrane region" description="Helical" evidence="8">
    <location>
        <begin position="219"/>
        <end position="241"/>
    </location>
</feature>
<keyword evidence="7 8" id="KW-0472">Membrane</keyword>
<accession>A0ABU5MZB5</accession>
<dbReference type="NCBIfam" id="NF003477">
    <property type="entry name" value="PRK05122.1"/>
    <property type="match status" value="1"/>
</dbReference>
<dbReference type="InterPro" id="IPR011701">
    <property type="entry name" value="MFS"/>
</dbReference>
<feature type="transmembrane region" description="Helical" evidence="8">
    <location>
        <begin position="171"/>
        <end position="190"/>
    </location>
</feature>
<feature type="transmembrane region" description="Helical" evidence="8">
    <location>
        <begin position="16"/>
        <end position="38"/>
    </location>
</feature>
<dbReference type="SUPFAM" id="SSF103473">
    <property type="entry name" value="MFS general substrate transporter"/>
    <property type="match status" value="1"/>
</dbReference>
<dbReference type="Gene3D" id="1.20.1250.20">
    <property type="entry name" value="MFS general substrate transporter like domains"/>
    <property type="match status" value="1"/>
</dbReference>
<evidence type="ECO:0000256" key="8">
    <source>
        <dbReference type="SAM" id="Phobius"/>
    </source>
</evidence>
<keyword evidence="6 8" id="KW-1133">Transmembrane helix</keyword>
<evidence type="ECO:0000256" key="3">
    <source>
        <dbReference type="ARBA" id="ARBA00022475"/>
    </source>
</evidence>
<comment type="subcellular location">
    <subcellularLocation>
        <location evidence="1">Cell membrane</location>
        <topology evidence="1">Multi-pass membrane protein</topology>
    </subcellularLocation>
</comment>
<evidence type="ECO:0000313" key="11">
    <source>
        <dbReference type="Proteomes" id="UP001290861"/>
    </source>
</evidence>
<feature type="transmembrane region" description="Helical" evidence="8">
    <location>
        <begin position="108"/>
        <end position="133"/>
    </location>
</feature>
<evidence type="ECO:0000256" key="5">
    <source>
        <dbReference type="ARBA" id="ARBA00022692"/>
    </source>
</evidence>
<comment type="caution">
    <text evidence="10">The sequence shown here is derived from an EMBL/GenBank/DDBJ whole genome shotgun (WGS) entry which is preliminary data.</text>
</comment>
<gene>
    <name evidence="10" type="ORF">P9H32_12800</name>
</gene>
<dbReference type="HAMAP" id="MF_02091">
    <property type="entry name" value="MFS_YfcJ"/>
    <property type="match status" value="1"/>
</dbReference>
<keyword evidence="5 8" id="KW-0812">Transmembrane</keyword>
<keyword evidence="3" id="KW-1003">Cell membrane</keyword>
<dbReference type="InterPro" id="IPR037541">
    <property type="entry name" value="MFS_YfcJ"/>
</dbReference>
<evidence type="ECO:0000256" key="2">
    <source>
        <dbReference type="ARBA" id="ARBA00022448"/>
    </source>
</evidence>
<dbReference type="EMBL" id="JARVCO010000010">
    <property type="protein sequence ID" value="MDZ8119504.1"/>
    <property type="molecule type" value="Genomic_DNA"/>
</dbReference>
<feature type="domain" description="Major facilitator superfamily (MFS) profile" evidence="9">
    <location>
        <begin position="180"/>
        <end position="389"/>
    </location>
</feature>
<dbReference type="Proteomes" id="UP001290861">
    <property type="component" value="Unassembled WGS sequence"/>
</dbReference>
<dbReference type="InterPro" id="IPR050171">
    <property type="entry name" value="MFS_Transporters"/>
</dbReference>
<protein>
    <submittedName>
        <fullName evidence="10">MFS transporter</fullName>
    </submittedName>
</protein>
<name>A0ABU5MZB5_9BACT</name>
<feature type="transmembrane region" description="Helical" evidence="8">
    <location>
        <begin position="247"/>
        <end position="265"/>
    </location>
</feature>
<dbReference type="Pfam" id="PF07690">
    <property type="entry name" value="MFS_1"/>
    <property type="match status" value="2"/>
</dbReference>
<feature type="transmembrane region" description="Helical" evidence="8">
    <location>
        <begin position="145"/>
        <end position="165"/>
    </location>
</feature>
<evidence type="ECO:0000259" key="9">
    <source>
        <dbReference type="PROSITE" id="PS50850"/>
    </source>
</evidence>
<feature type="transmembrane region" description="Helical" evidence="8">
    <location>
        <begin position="363"/>
        <end position="385"/>
    </location>
</feature>
<dbReference type="CDD" id="cd17489">
    <property type="entry name" value="MFS_YfcJ_like"/>
    <property type="match status" value="1"/>
</dbReference>
<feature type="transmembrane region" description="Helical" evidence="8">
    <location>
        <begin position="44"/>
        <end position="67"/>
    </location>
</feature>
<sequence length="389" mass="40470">MSTPENQTSDQPLRSLTIAVFITYLTVGLPLPVIPLFVHNTLGLSNTMVGLAIGIQFLSTVATRGYAGGLADRYGARRAAMQGLAACALAGVAYLSAALLPVSVHWKFAALLIGRIILGFGESQLLTGTLAWGFGLAGPGQSGKVMSWVGMAIFGSLAAGAPIGLWFNQHWGFASLGLSTLLLPLLAWLINRRVPAVAPHPGTRLPLANVIGKIWRPGLVLALQGVGFAVIGAFTSLFFHANQWNHAGLALSFFGLAFVLLRIVAGHLPDKLGGIQITVVSLLVQMTGLLLLWKSGSSQMAWIGAALAGGGCSLIFPAMGVEVVKLVPPQMRGTAIGGYAAFLDISYAITAPLAGILATSHGYASVFLAAAGCAALAVLITLRFAQRRP</sequence>
<keyword evidence="4" id="KW-0997">Cell inner membrane</keyword>
<dbReference type="RefSeq" id="WP_322609286.1">
    <property type="nucleotide sequence ID" value="NZ_JARVCO010000010.1"/>
</dbReference>
<dbReference type="NCBIfam" id="NF009048">
    <property type="entry name" value="PRK12382.1"/>
    <property type="match status" value="1"/>
</dbReference>
<evidence type="ECO:0000313" key="10">
    <source>
        <dbReference type="EMBL" id="MDZ8119504.1"/>
    </source>
</evidence>
<feature type="transmembrane region" description="Helical" evidence="8">
    <location>
        <begin position="79"/>
        <end position="102"/>
    </location>
</feature>
<dbReference type="PANTHER" id="PTHR23517">
    <property type="entry name" value="RESISTANCE PROTEIN MDTM, PUTATIVE-RELATED-RELATED"/>
    <property type="match status" value="1"/>
</dbReference>
<dbReference type="PANTHER" id="PTHR23517:SF1">
    <property type="match status" value="1"/>
</dbReference>
<dbReference type="PROSITE" id="PS50850">
    <property type="entry name" value="MFS"/>
    <property type="match status" value="1"/>
</dbReference>
<reference evidence="10 11" key="1">
    <citation type="journal article" date="2024" name="Appl. Environ. Microbiol.">
        <title>Pontiella agarivorans sp. nov., a novel marine anaerobic bacterium capable of degrading macroalgal polysaccharides and fixing nitrogen.</title>
        <authorList>
            <person name="Liu N."/>
            <person name="Kivenson V."/>
            <person name="Peng X."/>
            <person name="Cui Z."/>
            <person name="Lankiewicz T.S."/>
            <person name="Gosselin K.M."/>
            <person name="English C.J."/>
            <person name="Blair E.M."/>
            <person name="O'Malley M.A."/>
            <person name="Valentine D.L."/>
        </authorList>
    </citation>
    <scope>NUCLEOTIDE SEQUENCE [LARGE SCALE GENOMIC DNA]</scope>
    <source>
        <strain evidence="10 11">NLcol2</strain>
    </source>
</reference>
<evidence type="ECO:0000256" key="6">
    <source>
        <dbReference type="ARBA" id="ARBA00022989"/>
    </source>
</evidence>
<feature type="transmembrane region" description="Helical" evidence="8">
    <location>
        <begin position="299"/>
        <end position="324"/>
    </location>
</feature>
<dbReference type="InterPro" id="IPR036259">
    <property type="entry name" value="MFS_trans_sf"/>
</dbReference>
<proteinExistence type="inferred from homology"/>